<reference evidence="1 2" key="1">
    <citation type="submission" date="2015-03" db="EMBL/GenBank/DDBJ databases">
        <title>Draft genome sequence of Elstera litoralis.</title>
        <authorList>
            <person name="Rahalkar M.C."/>
            <person name="Dhakephalkar P.K."/>
            <person name="Pore S.D."/>
            <person name="Arora P."/>
            <person name="Kapse N.G."/>
            <person name="Pandit P.S."/>
        </authorList>
    </citation>
    <scope>NUCLEOTIDE SEQUENCE [LARGE SCALE GENOMIC DNA]</scope>
    <source>
        <strain evidence="1 2">Dia-1</strain>
    </source>
</reference>
<proteinExistence type="predicted"/>
<comment type="caution">
    <text evidence="1">The sequence shown here is derived from an EMBL/GenBank/DDBJ whole genome shotgun (WGS) entry which is preliminary data.</text>
</comment>
<dbReference type="OrthoDB" id="9856239at2"/>
<name>A0A0F3INK5_9PROT</name>
<gene>
    <name evidence="1" type="ORF">VZ95_18590</name>
</gene>
<dbReference type="Proteomes" id="UP000033774">
    <property type="component" value="Unassembled WGS sequence"/>
</dbReference>
<evidence type="ECO:0000313" key="2">
    <source>
        <dbReference type="Proteomes" id="UP000033774"/>
    </source>
</evidence>
<sequence>MVRKTPRPPEEARAIARALRRRFISPEVEATALASLRRLNIDPAAFLAPAPKPVEAAPAPKDPAKMASFWGRSSKESTIAAVREREGIVLPEADKPFTEDEKRKARAVLAVFKERYGTPEKPN</sequence>
<dbReference type="RefSeq" id="WP_045777190.1">
    <property type="nucleotide sequence ID" value="NZ_LAJY01000647.1"/>
</dbReference>
<dbReference type="AlphaFoldDB" id="A0A0F3INK5"/>
<accession>A0A0F3INK5</accession>
<keyword evidence="2" id="KW-1185">Reference proteome</keyword>
<dbReference type="EMBL" id="LAJY01000647">
    <property type="protein sequence ID" value="KJV08315.1"/>
    <property type="molecule type" value="Genomic_DNA"/>
</dbReference>
<organism evidence="1 2">
    <name type="scientific">Elstera litoralis</name>
    <dbReference type="NCBI Taxonomy" id="552518"/>
    <lineage>
        <taxon>Bacteria</taxon>
        <taxon>Pseudomonadati</taxon>
        <taxon>Pseudomonadota</taxon>
        <taxon>Alphaproteobacteria</taxon>
        <taxon>Rhodospirillales</taxon>
        <taxon>Rhodospirillaceae</taxon>
        <taxon>Elstera</taxon>
    </lineage>
</organism>
<evidence type="ECO:0000313" key="1">
    <source>
        <dbReference type="EMBL" id="KJV08315.1"/>
    </source>
</evidence>
<protein>
    <submittedName>
        <fullName evidence="1">Uncharacterized protein</fullName>
    </submittedName>
</protein>